<dbReference type="EMBL" id="JAIZAY010000003">
    <property type="protein sequence ID" value="KAJ8044767.1"/>
    <property type="molecule type" value="Genomic_DNA"/>
</dbReference>
<name>A0A9Q1CGB5_HOLLE</name>
<comment type="subcellular location">
    <subcellularLocation>
        <location evidence="2">Cytoplasm</location>
    </subcellularLocation>
    <subcellularLocation>
        <location evidence="1">Nucleus</location>
    </subcellularLocation>
</comment>
<dbReference type="AlphaFoldDB" id="A0A9Q1CGB5"/>
<dbReference type="GO" id="GO:0044727">
    <property type="term" value="P:epigenetic programing of male pronucleus"/>
    <property type="evidence" value="ECO:0007669"/>
    <property type="project" value="TreeGrafter"/>
</dbReference>
<dbReference type="Proteomes" id="UP001152320">
    <property type="component" value="Chromosome 3"/>
</dbReference>
<dbReference type="GO" id="GO:0001940">
    <property type="term" value="C:male pronucleus"/>
    <property type="evidence" value="ECO:0007669"/>
    <property type="project" value="TreeGrafter"/>
</dbReference>
<evidence type="ECO:0000313" key="7">
    <source>
        <dbReference type="Proteomes" id="UP001152320"/>
    </source>
</evidence>
<keyword evidence="4" id="KW-0539">Nucleus</keyword>
<evidence type="ECO:0000256" key="4">
    <source>
        <dbReference type="ARBA" id="ARBA00023242"/>
    </source>
</evidence>
<dbReference type="GO" id="GO:0042585">
    <property type="term" value="C:germinal vesicle"/>
    <property type="evidence" value="ECO:0007669"/>
    <property type="project" value="TreeGrafter"/>
</dbReference>
<organism evidence="6 7">
    <name type="scientific">Holothuria leucospilota</name>
    <name type="common">Black long sea cucumber</name>
    <name type="synonym">Mertensiothuria leucospilota</name>
    <dbReference type="NCBI Taxonomy" id="206669"/>
    <lineage>
        <taxon>Eukaryota</taxon>
        <taxon>Metazoa</taxon>
        <taxon>Echinodermata</taxon>
        <taxon>Eleutherozoa</taxon>
        <taxon>Echinozoa</taxon>
        <taxon>Holothuroidea</taxon>
        <taxon>Aspidochirotacea</taxon>
        <taxon>Aspidochirotida</taxon>
        <taxon>Holothuriidae</taxon>
        <taxon>Holothuria</taxon>
    </lineage>
</organism>
<evidence type="ECO:0000256" key="1">
    <source>
        <dbReference type="ARBA" id="ARBA00004123"/>
    </source>
</evidence>
<dbReference type="OrthoDB" id="6228811at2759"/>
<dbReference type="PANTHER" id="PTHR35678">
    <property type="entry name" value="PROTEIN STPG4"/>
    <property type="match status" value="1"/>
</dbReference>
<feature type="region of interest" description="Disordered" evidence="5">
    <location>
        <begin position="1"/>
        <end position="55"/>
    </location>
</feature>
<reference evidence="6" key="1">
    <citation type="submission" date="2021-10" db="EMBL/GenBank/DDBJ databases">
        <title>Tropical sea cucumber genome reveals ecological adaptation and Cuvierian tubules defense mechanism.</title>
        <authorList>
            <person name="Chen T."/>
        </authorList>
    </citation>
    <scope>NUCLEOTIDE SEQUENCE</scope>
    <source>
        <strain evidence="6">Nanhai2018</strain>
        <tissue evidence="6">Muscle</tissue>
    </source>
</reference>
<dbReference type="InterPro" id="IPR010736">
    <property type="entry name" value="SHIPPO-rpt"/>
</dbReference>
<comment type="caution">
    <text evidence="6">The sequence shown here is derived from an EMBL/GenBank/DDBJ whole genome shotgun (WGS) entry which is preliminary data.</text>
</comment>
<evidence type="ECO:0000256" key="2">
    <source>
        <dbReference type="ARBA" id="ARBA00004496"/>
    </source>
</evidence>
<evidence type="ECO:0000313" key="6">
    <source>
        <dbReference type="EMBL" id="KAJ8044767.1"/>
    </source>
</evidence>
<sequence>MAPKLTPEATSLGEVPEEVERPTSTEGKLKKPPSLDKNRKGTSTPGSKERVNVWKRDTPKKGRKCLSVDYEKEVSGREQWWRKDIRITPVPGSYETETFLKEFEVRPATYAFKNEGRKKDADVIRKGAYLLPGAYEKHDLIFDLSKTRNTYTFKNSKRSKDLPIVKDKDINVCPTAYEMDSYLSVSVRDGKNKHANFKSASMRFPTIYFKGTKNPAPCHYEYRSPPVLHTVTSSFKSRTPRFSSSHTKVPGPGTYDSTYQSPMPATIAKMGRNHGLFFTSAFQC</sequence>
<dbReference type="PANTHER" id="PTHR35678:SF1">
    <property type="entry name" value="PROTEIN STPG4"/>
    <property type="match status" value="1"/>
</dbReference>
<accession>A0A9Q1CGB5</accession>
<proteinExistence type="predicted"/>
<evidence type="ECO:0000256" key="5">
    <source>
        <dbReference type="SAM" id="MobiDB-lite"/>
    </source>
</evidence>
<dbReference type="GO" id="GO:0042393">
    <property type="term" value="F:histone binding"/>
    <property type="evidence" value="ECO:0007669"/>
    <property type="project" value="TreeGrafter"/>
</dbReference>
<dbReference type="GO" id="GO:0005737">
    <property type="term" value="C:cytoplasm"/>
    <property type="evidence" value="ECO:0007669"/>
    <property type="project" value="UniProtKB-SubCell"/>
</dbReference>
<keyword evidence="7" id="KW-1185">Reference proteome</keyword>
<dbReference type="GO" id="GO:0001939">
    <property type="term" value="C:female pronucleus"/>
    <property type="evidence" value="ECO:0007669"/>
    <property type="project" value="TreeGrafter"/>
</dbReference>
<keyword evidence="3" id="KW-0963">Cytoplasm</keyword>
<gene>
    <name evidence="6" type="ORF">HOLleu_07612</name>
</gene>
<protein>
    <submittedName>
        <fullName evidence="6">Protein STPG4</fullName>
    </submittedName>
</protein>
<dbReference type="GO" id="GO:0003682">
    <property type="term" value="F:chromatin binding"/>
    <property type="evidence" value="ECO:0007669"/>
    <property type="project" value="TreeGrafter"/>
</dbReference>
<feature type="compositionally biased region" description="Basic and acidic residues" evidence="5">
    <location>
        <begin position="18"/>
        <end position="39"/>
    </location>
</feature>
<dbReference type="Pfam" id="PF07004">
    <property type="entry name" value="SHIPPO-rpt"/>
    <property type="match status" value="2"/>
</dbReference>
<evidence type="ECO:0000256" key="3">
    <source>
        <dbReference type="ARBA" id="ARBA00022490"/>
    </source>
</evidence>